<dbReference type="InterPro" id="IPR006311">
    <property type="entry name" value="TAT_signal"/>
</dbReference>
<organism evidence="2 3">
    <name type="scientific">Halarchaeum acidiphilum MH1-52-1</name>
    <dbReference type="NCBI Taxonomy" id="1261545"/>
    <lineage>
        <taxon>Archaea</taxon>
        <taxon>Methanobacteriati</taxon>
        <taxon>Methanobacteriota</taxon>
        <taxon>Stenosarchaea group</taxon>
        <taxon>Halobacteria</taxon>
        <taxon>Halobacteriales</taxon>
        <taxon>Halobacteriaceae</taxon>
    </lineage>
</organism>
<feature type="region of interest" description="Disordered" evidence="1">
    <location>
        <begin position="57"/>
        <end position="90"/>
    </location>
</feature>
<accession>U2YRY3</accession>
<dbReference type="SUPFAM" id="SSF50998">
    <property type="entry name" value="Quinoprotein alcohol dehydrogenase-like"/>
    <property type="match status" value="1"/>
</dbReference>
<keyword evidence="3" id="KW-1185">Reference proteome</keyword>
<sequence>MTDVSRRRFLGVAAGTALAGGAVGTASAAGSGRRDGWHAVESPTDRTLYDVARAPDGRTRSAGAASSSHAVATGGDCAGTGRTGTARTSRAAAGDGAGTVWIAGASGALAEIDAESGDLISHRAPDDVTNEFTAVAIAGSDGGATVYVADSSGHVHVSAGSEGGHRTWTHATPGSGAAIRGVAVGDGRVVAVDANASVFEASDGGATWNRIGVDDADGGFRDVAVAGGTVHVAGGKLWSDAGDGWGVVDPFDTTLYDLEIGPCGCVHAVGADGTVRHRPGQGISGGATLAKWLGRWEAAHPTSEALYGIVLGRPHVAVGANGTIVER</sequence>
<proteinExistence type="predicted"/>
<dbReference type="InterPro" id="IPR011047">
    <property type="entry name" value="Quinoprotein_ADH-like_sf"/>
</dbReference>
<gene>
    <name evidence="2" type="ORF">MBEHAL_0515</name>
</gene>
<feature type="compositionally biased region" description="Low complexity" evidence="1">
    <location>
        <begin position="60"/>
        <end position="75"/>
    </location>
</feature>
<evidence type="ECO:0000313" key="2">
    <source>
        <dbReference type="EMBL" id="GAD51755.1"/>
    </source>
</evidence>
<reference evidence="2 3" key="1">
    <citation type="submission" date="2013-09" db="EMBL/GenBank/DDBJ databases">
        <title>Whole genome sequencing of Halarchaeum acidiphilum strain MH1-52-1.</title>
        <authorList>
            <person name="Shimane Y."/>
            <person name="Minegishi H."/>
            <person name="Nishi S."/>
            <person name="Echigo A."/>
            <person name="Shuto A."/>
            <person name="Konishi M."/>
            <person name="Ito T."/>
            <person name="Ohkuma M."/>
            <person name="Ohta Y."/>
            <person name="Nagano Y."/>
            <person name="Tsubouchi T."/>
            <person name="Mori K."/>
            <person name="Usui K."/>
            <person name="Kamekura M."/>
            <person name="Usami R."/>
            <person name="Takaki Y."/>
            <person name="Hatada Y."/>
        </authorList>
    </citation>
    <scope>NUCLEOTIDE SEQUENCE [LARGE SCALE GENOMIC DNA]</scope>
    <source>
        <strain evidence="2 3">JCM 16109</strain>
    </source>
</reference>
<dbReference type="AlphaFoldDB" id="U2YRY3"/>
<protein>
    <submittedName>
        <fullName evidence="2">Hypotheical protein</fullName>
    </submittedName>
</protein>
<evidence type="ECO:0000256" key="1">
    <source>
        <dbReference type="SAM" id="MobiDB-lite"/>
    </source>
</evidence>
<dbReference type="EMBL" id="BATA01000007">
    <property type="protein sequence ID" value="GAD51755.1"/>
    <property type="molecule type" value="Genomic_DNA"/>
</dbReference>
<dbReference type="eggNOG" id="arCOG09128">
    <property type="taxonomic scope" value="Archaea"/>
</dbReference>
<dbReference type="PROSITE" id="PS51318">
    <property type="entry name" value="TAT"/>
    <property type="match status" value="1"/>
</dbReference>
<name>U2YRY3_9EURY</name>
<comment type="caution">
    <text evidence="2">The sequence shown here is derived from an EMBL/GenBank/DDBJ whole genome shotgun (WGS) entry which is preliminary data.</text>
</comment>
<dbReference type="Proteomes" id="UP000016986">
    <property type="component" value="Unassembled WGS sequence"/>
</dbReference>
<feature type="region of interest" description="Disordered" evidence="1">
    <location>
        <begin position="23"/>
        <end position="42"/>
    </location>
</feature>
<feature type="compositionally biased region" description="Basic and acidic residues" evidence="1">
    <location>
        <begin position="32"/>
        <end position="42"/>
    </location>
</feature>
<evidence type="ECO:0000313" key="3">
    <source>
        <dbReference type="Proteomes" id="UP000016986"/>
    </source>
</evidence>